<sequence>MIPNPNEDRRDFFRIHDRIGLEIRSVADEHASPPDDPFGDGHLAPLHDELRRIDQDVRSQLASLAERDRLLANLMKSFNTKVDTLARIMAFEQNPLQPDRWIEATLGEGGVAFPNNDPQFVAGKRLAVRLTLPPELYRPQGTVEIVSVSHDDQGRRWLHTEFRALEDADRQQIARHVMRSQIRQRQRESADNSPTPST</sequence>
<comment type="caution">
    <text evidence="1">The sequence shown here is derived from an EMBL/GenBank/DDBJ whole genome shotgun (WGS) entry which is preliminary data.</text>
</comment>
<dbReference type="AlphaFoldDB" id="N6VUE9"/>
<dbReference type="HOGENOM" id="CLU_095677_0_0_6"/>
<dbReference type="PATRIC" id="fig|626887.3.peg.4032"/>
<dbReference type="OrthoDB" id="6365490at2"/>
<organism evidence="1 2">
    <name type="scientific">Marinobacter nanhaiticus D15-8W</name>
    <dbReference type="NCBI Taxonomy" id="626887"/>
    <lineage>
        <taxon>Bacteria</taxon>
        <taxon>Pseudomonadati</taxon>
        <taxon>Pseudomonadota</taxon>
        <taxon>Gammaproteobacteria</taxon>
        <taxon>Pseudomonadales</taxon>
        <taxon>Marinobacteraceae</taxon>
        <taxon>Marinobacter</taxon>
    </lineage>
</organism>
<name>N6VUE9_9GAMM</name>
<keyword evidence="2" id="KW-1185">Reference proteome</keyword>
<proteinExistence type="predicted"/>
<evidence type="ECO:0000313" key="1">
    <source>
        <dbReference type="EMBL" id="ENO13745.1"/>
    </source>
</evidence>
<dbReference type="STRING" id="626887.J057_20155"/>
<dbReference type="RefSeq" id="WP_004581966.1">
    <property type="nucleotide sequence ID" value="NZ_AP028878.1"/>
</dbReference>
<dbReference type="Proteomes" id="UP000013165">
    <property type="component" value="Unassembled WGS sequence"/>
</dbReference>
<dbReference type="eggNOG" id="ENOG50330RV">
    <property type="taxonomic scope" value="Bacteria"/>
</dbReference>
<gene>
    <name evidence="1" type="ORF">J057_20155</name>
</gene>
<reference evidence="1 2" key="1">
    <citation type="journal article" date="2013" name="Genome Announc.">
        <title>Genome Sequence of the Polycyclic Aromatic Hydrocarbon-Degrading Bacterium Strain Marinobacter nanhaiticus D15-8WT.</title>
        <authorList>
            <person name="Cui Z."/>
            <person name="Gao W."/>
            <person name="Li Q."/>
            <person name="Xu G."/>
            <person name="Zheng L."/>
        </authorList>
    </citation>
    <scope>NUCLEOTIDE SEQUENCE [LARGE SCALE GENOMIC DNA]</scope>
    <source>
        <strain evidence="1 2">D15-8W</strain>
    </source>
</reference>
<protein>
    <submittedName>
        <fullName evidence="1">PilZ domain-containing protein</fullName>
    </submittedName>
</protein>
<evidence type="ECO:0000313" key="2">
    <source>
        <dbReference type="Proteomes" id="UP000013165"/>
    </source>
</evidence>
<dbReference type="EMBL" id="APLQ01000014">
    <property type="protein sequence ID" value="ENO13745.1"/>
    <property type="molecule type" value="Genomic_DNA"/>
</dbReference>
<accession>N6VUE9</accession>